<dbReference type="InterPro" id="IPR033413">
    <property type="entry name" value="DUF5117"/>
</dbReference>
<keyword evidence="5" id="KW-1185">Reference proteome</keyword>
<sequence>MNLNKAFLVTLLLSLLLNSCGLFRPSIKLDNSNLVKLDTVVKIEPYKKIITKEAITNDGLIKVHKVENKYYFELSKSLLNKDILVVSRFIRTPELGGFYGGEEIGKRVIFFEKAPNDKILLRVKTSISTASEEDAIAQAVENSNIAPIIEAFEINATNDVTGAFVFEVTDFLNSDNYLLALNKAQKSKYKLVSLDKGKSFISEIKTFPINTEIKTVKTYKAKTTSESIYKDLPAAVLSGMVTLEINNSFVLLPEKPMQKRLYDPRVGYFASVNLKYTDNQQKVEQKAFIHRWRLEPKEEDLDKWKNGQLVEPKKQIVYYIDPATPKKWVPYLIDGINDWNIAFEAAGFKNAIIGKEWPVKDSTMSLEDARFSVIRYFASPMKNAYGPNIVDPRSGEILESHVGWYHNLMSLLNSWYMIQTGAVDPRARKMKLDDDLMGNLIRFVSSHEIGHTLGLRHNMGASFASPVDSLRSNKWLSKNGHTSSIMDYARFNYVAQPEDSISVDNLMPRIGDYDKWAILWGYTKFTEEMTEEEEKEVLSKLIINRVTNNPRLWFGGEGRDYDPRSQTEDLGDNAVLASMYGIKNLKRILPNLPYWTKERGSDDYTNLKNAYSALLGQYSRYINHVQKNIGGIYITPKTIDEEGDVYEMVHKEKQKEALYFLNDNILKEPKWLLDNQILNKIKSPQSKEEIVKIMESVMSSLLSGIQLSRMGFIAARYQSDLDDLENTTKKGVIGQQSEVYQTEEYLDDLYKLIWDDLKLGKEFAPSIYQRHVQKAYLKNLIALYRPEKAKKGLSGLMAILSQSLTVNTDTRSLALSYLLNLQKDIRKALPKASNRMTKAHLQYMTKQIEDALKEEMKLE</sequence>
<dbReference type="Proteomes" id="UP000270856">
    <property type="component" value="Unassembled WGS sequence"/>
</dbReference>
<dbReference type="EMBL" id="RPFJ01000002">
    <property type="protein sequence ID" value="RPD99859.1"/>
    <property type="molecule type" value="Genomic_DNA"/>
</dbReference>
<dbReference type="AlphaFoldDB" id="A0A3N4P816"/>
<dbReference type="Pfam" id="PF17148">
    <property type="entry name" value="DUF5117"/>
    <property type="match status" value="1"/>
</dbReference>
<proteinExistence type="predicted"/>
<name>A0A3N4P816_9FLAO</name>
<dbReference type="InterPro" id="IPR032534">
    <property type="entry name" value="EcxA_zinc-bd"/>
</dbReference>
<dbReference type="Pfam" id="PF16313">
    <property type="entry name" value="DUF4953"/>
    <property type="match status" value="1"/>
</dbReference>
<dbReference type="PANTHER" id="PTHR38478:SF1">
    <property type="entry name" value="ZINC DEPENDENT METALLOPROTEASE DOMAIN LIPOPROTEIN"/>
    <property type="match status" value="1"/>
</dbReference>
<dbReference type="Gene3D" id="3.40.390.10">
    <property type="entry name" value="Collagenase (Catalytic Domain)"/>
    <property type="match status" value="1"/>
</dbReference>
<comment type="caution">
    <text evidence="4">The sequence shown here is derived from an EMBL/GenBank/DDBJ whole genome shotgun (WGS) entry which is preliminary data.</text>
</comment>
<dbReference type="InterPro" id="IPR034032">
    <property type="entry name" value="Zn_MMP-like_bac"/>
</dbReference>
<reference evidence="4 5" key="1">
    <citation type="submission" date="2018-11" db="EMBL/GenBank/DDBJ databases">
        <title>Aureibaculum marinum gen. nov., sp. nov., a member of the family Flavobacteriaceae isolated from the Bohai Sea.</title>
        <authorList>
            <person name="Ji X."/>
        </authorList>
    </citation>
    <scope>NUCLEOTIDE SEQUENCE [LARGE SCALE GENOMIC DNA]</scope>
    <source>
        <strain evidence="4 5">BH-SD17</strain>
    </source>
</reference>
<accession>A0A3N4P816</accession>
<evidence type="ECO:0000313" key="4">
    <source>
        <dbReference type="EMBL" id="RPD99859.1"/>
    </source>
</evidence>
<dbReference type="PANTHER" id="PTHR38478">
    <property type="entry name" value="PEPTIDASE M1A AND M12B"/>
    <property type="match status" value="1"/>
</dbReference>
<feature type="domain" description="DUF5118" evidence="3">
    <location>
        <begin position="44"/>
        <end position="92"/>
    </location>
</feature>
<dbReference type="Pfam" id="PF17162">
    <property type="entry name" value="DUF5118"/>
    <property type="match status" value="1"/>
</dbReference>
<dbReference type="InterPro" id="IPR024079">
    <property type="entry name" value="MetalloPept_cat_dom_sf"/>
</dbReference>
<organism evidence="4 5">
    <name type="scientific">Aureibaculum marinum</name>
    <dbReference type="NCBI Taxonomy" id="2487930"/>
    <lineage>
        <taxon>Bacteria</taxon>
        <taxon>Pseudomonadati</taxon>
        <taxon>Bacteroidota</taxon>
        <taxon>Flavobacteriia</taxon>
        <taxon>Flavobacteriales</taxon>
        <taxon>Flavobacteriaceae</taxon>
        <taxon>Aureibaculum</taxon>
    </lineage>
</organism>
<evidence type="ECO:0000259" key="3">
    <source>
        <dbReference type="Pfam" id="PF17162"/>
    </source>
</evidence>
<dbReference type="GO" id="GO:0008237">
    <property type="term" value="F:metallopeptidase activity"/>
    <property type="evidence" value="ECO:0007669"/>
    <property type="project" value="InterPro"/>
</dbReference>
<gene>
    <name evidence="4" type="ORF">EGM88_00910</name>
</gene>
<feature type="domain" description="EcxA zinc-binding" evidence="1">
    <location>
        <begin position="430"/>
        <end position="758"/>
    </location>
</feature>
<evidence type="ECO:0000313" key="5">
    <source>
        <dbReference type="Proteomes" id="UP000270856"/>
    </source>
</evidence>
<feature type="domain" description="DUF5117" evidence="2">
    <location>
        <begin position="101"/>
        <end position="297"/>
    </location>
</feature>
<evidence type="ECO:0000259" key="1">
    <source>
        <dbReference type="Pfam" id="PF16313"/>
    </source>
</evidence>
<dbReference type="RefSeq" id="WP_123896003.1">
    <property type="nucleotide sequence ID" value="NZ_RPFJ01000002.1"/>
</dbReference>
<dbReference type="CDD" id="cd04276">
    <property type="entry name" value="ZnMc_MMP_like_2"/>
    <property type="match status" value="1"/>
</dbReference>
<evidence type="ECO:0000259" key="2">
    <source>
        <dbReference type="Pfam" id="PF17148"/>
    </source>
</evidence>
<dbReference type="OrthoDB" id="9776599at2"/>
<dbReference type="InterPro" id="IPR033428">
    <property type="entry name" value="DUF5118"/>
</dbReference>
<dbReference type="SUPFAM" id="SSF55486">
    <property type="entry name" value="Metalloproteases ('zincins'), catalytic domain"/>
    <property type="match status" value="1"/>
</dbReference>
<protein>
    <submittedName>
        <fullName evidence="4">DUF5117 domain-containing protein</fullName>
    </submittedName>
</protein>